<evidence type="ECO:0008006" key="3">
    <source>
        <dbReference type="Google" id="ProtNLM"/>
    </source>
</evidence>
<dbReference type="InterPro" id="IPR002347">
    <property type="entry name" value="SDR_fam"/>
</dbReference>
<proteinExistence type="predicted"/>
<dbReference type="HOGENOM" id="CLU_010194_17_0_1"/>
<dbReference type="GeneID" id="18254603"/>
<dbReference type="Pfam" id="PF00106">
    <property type="entry name" value="adh_short"/>
    <property type="match status" value="1"/>
</dbReference>
<dbReference type="OMA" id="FAGAKHG"/>
<dbReference type="AlphaFoldDB" id="G0RY71"/>
<name>G0RY71_CHATD</name>
<keyword evidence="2" id="KW-1185">Reference proteome</keyword>
<dbReference type="RefSeq" id="XP_006691099.1">
    <property type="nucleotide sequence ID" value="XM_006691036.1"/>
</dbReference>
<dbReference type="PRINTS" id="PR00081">
    <property type="entry name" value="GDHRDH"/>
</dbReference>
<accession>G0RY71</accession>
<dbReference type="Gene3D" id="3.40.50.720">
    <property type="entry name" value="NAD(P)-binding Rossmann-like Domain"/>
    <property type="match status" value="1"/>
</dbReference>
<dbReference type="OrthoDB" id="5399006at2759"/>
<dbReference type="SUPFAM" id="SSF51735">
    <property type="entry name" value="NAD(P)-binding Rossmann-fold domains"/>
    <property type="match status" value="1"/>
</dbReference>
<reference evidence="1 2" key="1">
    <citation type="journal article" date="2011" name="Cell">
        <title>Insight into structure and assembly of the nuclear pore complex by utilizing the genome of a eukaryotic thermophile.</title>
        <authorList>
            <person name="Amlacher S."/>
            <person name="Sarges P."/>
            <person name="Flemming D."/>
            <person name="van Noort V."/>
            <person name="Kunze R."/>
            <person name="Devos D.P."/>
            <person name="Arumugam M."/>
            <person name="Bork P."/>
            <person name="Hurt E."/>
        </authorList>
    </citation>
    <scope>NUCLEOTIDE SEQUENCE [LARGE SCALE GENOMIC DNA]</scope>
    <source>
        <strain evidence="2">DSM 1495 / CBS 144.50 / IMI 039719</strain>
    </source>
</reference>
<organism evidence="2">
    <name type="scientific">Chaetomium thermophilum (strain DSM 1495 / CBS 144.50 / IMI 039719)</name>
    <name type="common">Thermochaetoides thermophila</name>
    <dbReference type="NCBI Taxonomy" id="759272"/>
    <lineage>
        <taxon>Eukaryota</taxon>
        <taxon>Fungi</taxon>
        <taxon>Dikarya</taxon>
        <taxon>Ascomycota</taxon>
        <taxon>Pezizomycotina</taxon>
        <taxon>Sordariomycetes</taxon>
        <taxon>Sordariomycetidae</taxon>
        <taxon>Sordariales</taxon>
        <taxon>Chaetomiaceae</taxon>
        <taxon>Thermochaetoides</taxon>
    </lineage>
</organism>
<dbReference type="Proteomes" id="UP000008066">
    <property type="component" value="Unassembled WGS sequence"/>
</dbReference>
<dbReference type="PANTHER" id="PTHR43431:SF7">
    <property type="entry name" value="OXIDOREDUCTASE, SHORT CHAIN DEHYDROGENASE_REDUCTASE FAMILY (AFU_ORTHOLOGUE AFUA_5G14000)"/>
    <property type="match status" value="1"/>
</dbReference>
<dbReference type="EMBL" id="GL988032">
    <property type="protein sequence ID" value="EGS23857.1"/>
    <property type="molecule type" value="Genomic_DNA"/>
</dbReference>
<gene>
    <name evidence="1" type="ORF">CTHT_0005650</name>
</gene>
<protein>
    <recommendedName>
        <fullName evidence="3">Oxidoreductase-like protein</fullName>
    </recommendedName>
</protein>
<evidence type="ECO:0000313" key="2">
    <source>
        <dbReference type="Proteomes" id="UP000008066"/>
    </source>
</evidence>
<dbReference type="STRING" id="759272.G0RY71"/>
<dbReference type="InterPro" id="IPR036291">
    <property type="entry name" value="NAD(P)-bd_dom_sf"/>
</dbReference>
<dbReference type="KEGG" id="cthr:CTHT_0005650"/>
<dbReference type="PANTHER" id="PTHR43431">
    <property type="entry name" value="OXIDOREDUCTASE, SHORT CHAIN DEHYDROGENASE/REDUCTASE FAMILY (AFU_ORTHOLOGUE AFUA_5G14000)"/>
    <property type="match status" value="1"/>
</dbReference>
<dbReference type="eggNOG" id="KOG1014">
    <property type="taxonomic scope" value="Eukaryota"/>
</dbReference>
<evidence type="ECO:0000313" key="1">
    <source>
        <dbReference type="EMBL" id="EGS23857.1"/>
    </source>
</evidence>
<sequence>MSSISKPFYAVIAGVGAGTGRSVALRFAQAYPVVLLSRRPESYNPVVDEIRQQGGEALGISTDLTDPNSVKAAFETIKRELPGRQLAAAIYNASSRPSIKSFLDTTPDDLSRSLVGNAHGLLNFAHSALPLLLSSVSATPAPPYPPTLIITGATASLRGSARFGAFAAGKFAVRALGQSLAREFGPQGVHVAHVIVDGVIDMPLTKGWPANGGVEDGKLNPDAIADSYWHLHTQHRSSFTQELDLRPYVEKF</sequence>